<name>A0ABS8N8M6_9CLOT</name>
<dbReference type="Gene3D" id="3.10.180.10">
    <property type="entry name" value="2,3-Dihydroxybiphenyl 1,2-Dioxygenase, domain 1"/>
    <property type="match status" value="1"/>
</dbReference>
<reference evidence="2" key="1">
    <citation type="submission" date="2021-11" db="EMBL/GenBank/DDBJ databases">
        <authorList>
            <person name="Qingchun L."/>
            <person name="Dong Z."/>
            <person name="Zongwei Q."/>
            <person name="Jia Z."/>
            <person name="Duotao L."/>
        </authorList>
    </citation>
    <scope>NUCLEOTIDE SEQUENCE</scope>
    <source>
        <strain evidence="2">WLY-B-L2</strain>
    </source>
</reference>
<dbReference type="PROSITE" id="PS51819">
    <property type="entry name" value="VOC"/>
    <property type="match status" value="1"/>
</dbReference>
<dbReference type="Proteomes" id="UP001165422">
    <property type="component" value="Unassembled WGS sequence"/>
</dbReference>
<protein>
    <submittedName>
        <fullName evidence="2">VOC family protein</fullName>
    </submittedName>
</protein>
<dbReference type="InterPro" id="IPR037523">
    <property type="entry name" value="VOC_core"/>
</dbReference>
<dbReference type="InterPro" id="IPR029068">
    <property type="entry name" value="Glyas_Bleomycin-R_OHBP_Dase"/>
</dbReference>
<sequence length="121" mass="13616">MNLCWITLNVKNMEESLKFYSELLGIKVFNRFSPGPGVDIAMVGEKDKPKIELICSRNSNSEIEASGISIGFEVKSLDETMKYMKSKGIIIKRGPISPSPKVKFFFIEDPNGVEVQIVENR</sequence>
<comment type="caution">
    <text evidence="2">The sequence shown here is derived from an EMBL/GenBank/DDBJ whole genome shotgun (WGS) entry which is preliminary data.</text>
</comment>
<gene>
    <name evidence="2" type="ORF">LN736_14970</name>
</gene>
<dbReference type="SUPFAM" id="SSF54593">
    <property type="entry name" value="Glyoxalase/Bleomycin resistance protein/Dihydroxybiphenyl dioxygenase"/>
    <property type="match status" value="1"/>
</dbReference>
<proteinExistence type="predicted"/>
<dbReference type="EMBL" id="JAJJPB010000024">
    <property type="protein sequence ID" value="MCC9296160.1"/>
    <property type="molecule type" value="Genomic_DNA"/>
</dbReference>
<dbReference type="InterPro" id="IPR051332">
    <property type="entry name" value="Fosfomycin_Res_Enzymes"/>
</dbReference>
<evidence type="ECO:0000259" key="1">
    <source>
        <dbReference type="PROSITE" id="PS51819"/>
    </source>
</evidence>
<dbReference type="PANTHER" id="PTHR36113">
    <property type="entry name" value="LYASE, PUTATIVE-RELATED-RELATED"/>
    <property type="match status" value="1"/>
</dbReference>
<evidence type="ECO:0000313" key="3">
    <source>
        <dbReference type="Proteomes" id="UP001165422"/>
    </source>
</evidence>
<dbReference type="Pfam" id="PF00903">
    <property type="entry name" value="Glyoxalase"/>
    <property type="match status" value="1"/>
</dbReference>
<feature type="domain" description="VOC" evidence="1">
    <location>
        <begin position="2"/>
        <end position="120"/>
    </location>
</feature>
<organism evidence="2 3">
    <name type="scientific">Clostridium aromativorans</name>
    <dbReference type="NCBI Taxonomy" id="2836848"/>
    <lineage>
        <taxon>Bacteria</taxon>
        <taxon>Bacillati</taxon>
        <taxon>Bacillota</taxon>
        <taxon>Clostridia</taxon>
        <taxon>Eubacteriales</taxon>
        <taxon>Clostridiaceae</taxon>
        <taxon>Clostridium</taxon>
    </lineage>
</organism>
<dbReference type="RefSeq" id="WP_229981874.1">
    <property type="nucleotide sequence ID" value="NZ_JAJJPB010000024.1"/>
</dbReference>
<dbReference type="PANTHER" id="PTHR36113:SF1">
    <property type="entry name" value="GLYOXALASE_BLEOMYCIN RESISTANCE PROTEIN_DIOXYGENASE"/>
    <property type="match status" value="1"/>
</dbReference>
<evidence type="ECO:0000313" key="2">
    <source>
        <dbReference type="EMBL" id="MCC9296160.1"/>
    </source>
</evidence>
<dbReference type="InterPro" id="IPR004360">
    <property type="entry name" value="Glyas_Fos-R_dOase_dom"/>
</dbReference>
<keyword evidence="3" id="KW-1185">Reference proteome</keyword>
<accession>A0ABS8N8M6</accession>